<dbReference type="EMBL" id="CP118101">
    <property type="protein sequence ID" value="WDH82939.1"/>
    <property type="molecule type" value="Genomic_DNA"/>
</dbReference>
<dbReference type="Pfam" id="PF09860">
    <property type="entry name" value="DUF2087"/>
    <property type="match status" value="1"/>
</dbReference>
<feature type="domain" description="DUF2087" evidence="2">
    <location>
        <begin position="185"/>
        <end position="250"/>
    </location>
</feature>
<evidence type="ECO:0000256" key="1">
    <source>
        <dbReference type="SAM" id="Coils"/>
    </source>
</evidence>
<dbReference type="Proteomes" id="UP001221519">
    <property type="component" value="Chromosome"/>
</dbReference>
<proteinExistence type="predicted"/>
<name>A0AAX3N1J4_9BACL</name>
<organism evidence="3 5">
    <name type="scientific">Paenibacillus urinalis</name>
    <dbReference type="NCBI Taxonomy" id="521520"/>
    <lineage>
        <taxon>Bacteria</taxon>
        <taxon>Bacillati</taxon>
        <taxon>Bacillota</taxon>
        <taxon>Bacilli</taxon>
        <taxon>Bacillales</taxon>
        <taxon>Paenibacillaceae</taxon>
        <taxon>Paenibacillus</taxon>
    </lineage>
</organism>
<gene>
    <name evidence="3" type="ORF">PUW23_01445</name>
    <name evidence="4" type="ORF">PUW25_01440</name>
</gene>
<keyword evidence="1" id="KW-0175">Coiled coil</keyword>
<evidence type="ECO:0000313" key="4">
    <source>
        <dbReference type="EMBL" id="WDI02683.1"/>
    </source>
</evidence>
<reference evidence="3 6" key="1">
    <citation type="submission" date="2023-02" db="EMBL/GenBank/DDBJ databases">
        <title>Pathogen: clinical or host-associated sample.</title>
        <authorList>
            <person name="Hergert J."/>
            <person name="Casey R."/>
            <person name="Wagner J."/>
            <person name="Young E.L."/>
            <person name="Oakeson K.F."/>
        </authorList>
    </citation>
    <scope>NUCLEOTIDE SEQUENCE</scope>
    <source>
        <strain evidence="4 6">2022CK-00829</strain>
        <strain evidence="3">2022CK-00830</strain>
    </source>
</reference>
<dbReference type="CDD" id="cd10451">
    <property type="entry name" value="GIY-YIG_LuxR_like"/>
    <property type="match status" value="1"/>
</dbReference>
<evidence type="ECO:0000313" key="3">
    <source>
        <dbReference type="EMBL" id="WDH82939.1"/>
    </source>
</evidence>
<dbReference type="RefSeq" id="WP_047912487.1">
    <property type="nucleotide sequence ID" value="NZ_CP118101.1"/>
</dbReference>
<dbReference type="EMBL" id="CP118108">
    <property type="protein sequence ID" value="WDI02683.1"/>
    <property type="molecule type" value="Genomic_DNA"/>
</dbReference>
<evidence type="ECO:0000313" key="6">
    <source>
        <dbReference type="Proteomes" id="UP001221519"/>
    </source>
</evidence>
<sequence length="378" mass="43614">MEVNKAYMDDAGLVDIKRGYMEHDLEFICVCCGERIEKGVIYPVDGVLYEAFRYVQIHIEQEHGSVFEYLISLDKSVSGLSDIQRKLLAKFYEGKKDADIQKELGTGSTSTIRNHRFVLKEKERQAKVLLAVMELLSEHDPNRPVELAAPISKRAGHDDDRYSITTSEQEKVLKKYFPHGVDGPLKTFSMQEKHRIIVMNELAKRFIPGVVYSEPEVNRMLEQVYEDYVTIRRYMVDYGILSREEDGSRYVLTDSIGTEDKKMNRREELQQQAKEVKTEAGVYQIRNKQNGKLYVASTPNLKSINGQQFMLNMGSHRNRALQQEWAELGEHAFEIEVLEKLKVPEGNPFFDAKDALKKLEASWLEKLSPYEPNGYNTL</sequence>
<dbReference type="InterPro" id="IPR018656">
    <property type="entry name" value="DUF2087"/>
</dbReference>
<dbReference type="AlphaFoldDB" id="A0AAX3N1J4"/>
<dbReference type="Proteomes" id="UP001220962">
    <property type="component" value="Chromosome"/>
</dbReference>
<protein>
    <submittedName>
        <fullName evidence="3">DUF2087 domain-containing protein</fullName>
    </submittedName>
</protein>
<dbReference type="InterPro" id="IPR035901">
    <property type="entry name" value="GIY-YIG_endonuc_sf"/>
</dbReference>
<dbReference type="Gene3D" id="3.40.1440.10">
    <property type="entry name" value="GIY-YIG endonuclease"/>
    <property type="match status" value="1"/>
</dbReference>
<keyword evidence="6" id="KW-1185">Reference proteome</keyword>
<evidence type="ECO:0000313" key="5">
    <source>
        <dbReference type="Proteomes" id="UP001220962"/>
    </source>
</evidence>
<feature type="coiled-coil region" evidence="1">
    <location>
        <begin position="259"/>
        <end position="286"/>
    </location>
</feature>
<accession>A0AAX3N1J4</accession>
<evidence type="ECO:0000259" key="2">
    <source>
        <dbReference type="Pfam" id="PF09860"/>
    </source>
</evidence>
<dbReference type="SUPFAM" id="SSF82771">
    <property type="entry name" value="GIY-YIG endonuclease"/>
    <property type="match status" value="1"/>
</dbReference>